<evidence type="ECO:0000313" key="1">
    <source>
        <dbReference type="EMBL" id="AWD90483.1"/>
    </source>
</evidence>
<organism evidence="1 2">
    <name type="scientific">Erwinia phage Cronus</name>
    <dbReference type="NCBI Taxonomy" id="2163633"/>
    <lineage>
        <taxon>Viruses</taxon>
        <taxon>Duplodnaviria</taxon>
        <taxon>Heunggongvirae</taxon>
        <taxon>Uroviricota</taxon>
        <taxon>Caudoviricetes</taxon>
        <taxon>Pantevenvirales</taxon>
        <taxon>Straboviridae</taxon>
        <taxon>Tevenvirinae</taxon>
        <taxon>Risoevirus</taxon>
        <taxon>Risoevirus cronus</taxon>
        <taxon>Roskildevirus cronus</taxon>
    </lineage>
</organism>
<dbReference type="RefSeq" id="YP_010094991.1">
    <property type="nucleotide sequence ID" value="NC_055743.1"/>
</dbReference>
<dbReference type="Pfam" id="PF17470">
    <property type="entry name" value="Gp45_2"/>
    <property type="match status" value="1"/>
</dbReference>
<protein>
    <submittedName>
        <fullName evidence="1">Uncharacterized protein</fullName>
    </submittedName>
</protein>
<reference evidence="1" key="1">
    <citation type="submission" date="2018-03" db="EMBL/GenBank/DDBJ databases">
        <title>Phage therapy in agriculture - a green tech approach to combat plant pathogenic bacteria.</title>
        <authorList>
            <person name="Carstens A.B."/>
            <person name="Djurhuus A.M."/>
            <person name="Hansen L.H."/>
        </authorList>
    </citation>
    <scope>NUCLEOTIDE SEQUENCE [LARGE SCALE GENOMIC DNA]</scope>
</reference>
<dbReference type="GeneID" id="65112625"/>
<evidence type="ECO:0000313" key="2">
    <source>
        <dbReference type="Proteomes" id="UP000246316"/>
    </source>
</evidence>
<keyword evidence="2" id="KW-1185">Reference proteome</keyword>
<dbReference type="EMBL" id="MH059636">
    <property type="protein sequence ID" value="AWD90483.1"/>
    <property type="molecule type" value="Genomic_DNA"/>
</dbReference>
<dbReference type="KEGG" id="vg:65112625"/>
<sequence length="63" mass="7475">MIQNQHLQCAPELKRYMLVNLFSGDQILVTDKMLEEAFSSDENELMKIRSGRSKAWFLEDYFD</sequence>
<accession>A0A2S1GMA8</accession>
<dbReference type="Proteomes" id="UP000246316">
    <property type="component" value="Segment"/>
</dbReference>
<name>A0A2S1GMA8_9CAUD</name>
<proteinExistence type="predicted"/>
<dbReference type="InterPro" id="IPR035342">
    <property type="entry name" value="Gp45.2"/>
</dbReference>